<sequence>MELSSRRLQRLFSRRAFSFYSNRLDSYVIAYNDSLPLLEIIYHVFHEIGHVYYGHISPGNSFPVSLAQQETAANHFAAFIFCMIGGVKMQTLTGNEHFTYEGMPVGILLNDFWAWNSSDLLNNTLRGALAEFIVASAVGIDTTKAREDWTAYDLLTESGRKIEVKCSAYLQSWNTEKLSRVQFSIRPARSWDAENDFSDDVKRWSDLYVFCLYASKDRNESPLQLEQWEFFLLPTYVLDEQCGEQKSITLSSLLSLSPVKTTYDGLRDAVDNLSTSSTPPPPNKRSDLSFHTISFLFFLR</sequence>
<dbReference type="RefSeq" id="WP_182557218.1">
    <property type="nucleotide sequence ID" value="NZ_CP039126.1"/>
</dbReference>
<dbReference type="Proteomes" id="UP000515789">
    <property type="component" value="Chromosome"/>
</dbReference>
<reference evidence="1 2" key="1">
    <citation type="submission" date="2019-04" db="EMBL/GenBank/DDBJ databases">
        <authorList>
            <person name="Schori C."/>
            <person name="Ahrens C."/>
        </authorList>
    </citation>
    <scope>NUCLEOTIDE SEQUENCE [LARGE SCALE GENOMIC DNA]</scope>
    <source>
        <strain evidence="1 2">DSM 2950</strain>
    </source>
</reference>
<evidence type="ECO:0000313" key="1">
    <source>
        <dbReference type="EMBL" id="QMW78812.1"/>
    </source>
</evidence>
<organism evidence="1 2">
    <name type="scientific">Blautia producta</name>
    <dbReference type="NCBI Taxonomy" id="33035"/>
    <lineage>
        <taxon>Bacteria</taxon>
        <taxon>Bacillati</taxon>
        <taxon>Bacillota</taxon>
        <taxon>Clostridia</taxon>
        <taxon>Lachnospirales</taxon>
        <taxon>Lachnospiraceae</taxon>
        <taxon>Blautia</taxon>
    </lineage>
</organism>
<dbReference type="EMBL" id="CP039126">
    <property type="protein sequence ID" value="QMW78812.1"/>
    <property type="molecule type" value="Genomic_DNA"/>
</dbReference>
<evidence type="ECO:0000313" key="2">
    <source>
        <dbReference type="Proteomes" id="UP000515789"/>
    </source>
</evidence>
<dbReference type="AlphaFoldDB" id="A0A7G5MW19"/>
<protein>
    <submittedName>
        <fullName evidence="1">Uncharacterized protein</fullName>
    </submittedName>
</protein>
<proteinExistence type="predicted"/>
<gene>
    <name evidence="1" type="ORF">E5259_15125</name>
</gene>
<name>A0A7G5MW19_9FIRM</name>
<accession>A0A7G5MW19</accession>